<dbReference type="EMBL" id="JBHSKF010000009">
    <property type="protein sequence ID" value="MFC5288848.1"/>
    <property type="molecule type" value="Genomic_DNA"/>
</dbReference>
<organism evidence="2 3">
    <name type="scientific">Actinokineospora guangxiensis</name>
    <dbReference type="NCBI Taxonomy" id="1490288"/>
    <lineage>
        <taxon>Bacteria</taxon>
        <taxon>Bacillati</taxon>
        <taxon>Actinomycetota</taxon>
        <taxon>Actinomycetes</taxon>
        <taxon>Pseudonocardiales</taxon>
        <taxon>Pseudonocardiaceae</taxon>
        <taxon>Actinokineospora</taxon>
    </lineage>
</organism>
<dbReference type="Gene3D" id="3.40.630.30">
    <property type="match status" value="1"/>
</dbReference>
<dbReference type="RefSeq" id="WP_378248702.1">
    <property type="nucleotide sequence ID" value="NZ_JBHSKF010000009.1"/>
</dbReference>
<sequence>MGCCENTPPVFVCAMDVIRHSDPEAFAELAFPVYEADPVRHTTALTVLDSILGRGRDDVLMITVLREGAVAGCAFRTPPWPLIASALPVGTHRVVQDFLVGNGIPLGGVLAPREVADPFITLWTEMTGQAPDYTLGLRLHRLGEFTPQTAPGRFRPVEPRDIDLIGEWWAAFEDEESGGLRQIDGQAEARRAMENPMRRFGLWLDEDGTPVSMAGGSAPLSGMSRLGPVYTPKEHRGRGYGSAVTAALTQWALDEGARDVLLYTDVTNPVSNAIYHRIGYRPVLEAVEHRVPDANTLRG</sequence>
<protein>
    <submittedName>
        <fullName evidence="2">GNAT family N-acetyltransferase</fullName>
    </submittedName>
</protein>
<reference evidence="3" key="1">
    <citation type="journal article" date="2019" name="Int. J. Syst. Evol. Microbiol.">
        <title>The Global Catalogue of Microorganisms (GCM) 10K type strain sequencing project: providing services to taxonomists for standard genome sequencing and annotation.</title>
        <authorList>
            <consortium name="The Broad Institute Genomics Platform"/>
            <consortium name="The Broad Institute Genome Sequencing Center for Infectious Disease"/>
            <person name="Wu L."/>
            <person name="Ma J."/>
        </authorList>
    </citation>
    <scope>NUCLEOTIDE SEQUENCE [LARGE SCALE GENOMIC DNA]</scope>
    <source>
        <strain evidence="3">CCUG 59778</strain>
    </source>
</reference>
<proteinExistence type="predicted"/>
<evidence type="ECO:0000313" key="2">
    <source>
        <dbReference type="EMBL" id="MFC5288848.1"/>
    </source>
</evidence>
<accession>A0ABW0EN56</accession>
<keyword evidence="3" id="KW-1185">Reference proteome</keyword>
<gene>
    <name evidence="2" type="ORF">ACFPM7_17475</name>
</gene>
<name>A0ABW0EN56_9PSEU</name>
<dbReference type="SUPFAM" id="SSF55729">
    <property type="entry name" value="Acyl-CoA N-acyltransferases (Nat)"/>
    <property type="match status" value="1"/>
</dbReference>
<evidence type="ECO:0000313" key="3">
    <source>
        <dbReference type="Proteomes" id="UP001596157"/>
    </source>
</evidence>
<dbReference type="PROSITE" id="PS51186">
    <property type="entry name" value="GNAT"/>
    <property type="match status" value="1"/>
</dbReference>
<dbReference type="InterPro" id="IPR000182">
    <property type="entry name" value="GNAT_dom"/>
</dbReference>
<evidence type="ECO:0000259" key="1">
    <source>
        <dbReference type="PROSITE" id="PS51186"/>
    </source>
</evidence>
<comment type="caution">
    <text evidence="2">The sequence shown here is derived from an EMBL/GenBank/DDBJ whole genome shotgun (WGS) entry which is preliminary data.</text>
</comment>
<feature type="domain" description="N-acetyltransferase" evidence="1">
    <location>
        <begin position="152"/>
        <end position="298"/>
    </location>
</feature>
<dbReference type="InterPro" id="IPR016181">
    <property type="entry name" value="Acyl_CoA_acyltransferase"/>
</dbReference>
<dbReference type="Pfam" id="PF00583">
    <property type="entry name" value="Acetyltransf_1"/>
    <property type="match status" value="1"/>
</dbReference>
<dbReference type="CDD" id="cd04301">
    <property type="entry name" value="NAT_SF"/>
    <property type="match status" value="1"/>
</dbReference>
<dbReference type="Proteomes" id="UP001596157">
    <property type="component" value="Unassembled WGS sequence"/>
</dbReference>